<keyword evidence="3" id="KW-1185">Reference proteome</keyword>
<dbReference type="EMBL" id="BOQL01000018">
    <property type="protein sequence ID" value="GIM65802.1"/>
    <property type="molecule type" value="Genomic_DNA"/>
</dbReference>
<evidence type="ECO:0000313" key="2">
    <source>
        <dbReference type="EMBL" id="GIM65802.1"/>
    </source>
</evidence>
<comment type="caution">
    <text evidence="2">The sequence shown here is derived from an EMBL/GenBank/DDBJ whole genome shotgun (WGS) entry which is preliminary data.</text>
</comment>
<reference evidence="2" key="1">
    <citation type="submission" date="2021-03" db="EMBL/GenBank/DDBJ databases">
        <title>Whole genome shotgun sequence of Actinoplanes auranticolor NBRC 12245.</title>
        <authorList>
            <person name="Komaki H."/>
            <person name="Tamura T."/>
        </authorList>
    </citation>
    <scope>NUCLEOTIDE SEQUENCE</scope>
    <source>
        <strain evidence="2">NBRC 12245</strain>
    </source>
</reference>
<evidence type="ECO:0000256" key="1">
    <source>
        <dbReference type="SAM" id="MobiDB-lite"/>
    </source>
</evidence>
<name>A0A919S7V8_9ACTN</name>
<dbReference type="RefSeq" id="WP_212988042.1">
    <property type="nucleotide sequence ID" value="NZ_BAABEA010000009.1"/>
</dbReference>
<gene>
    <name evidence="2" type="ORF">Aau02nite_19830</name>
</gene>
<proteinExistence type="predicted"/>
<sequence length="286" mass="30527">MTEPDRLIQLLSPDLDIPHTAADPTGPAADDLLRRVMSTPPAAHRRPWGLRLAIGGSLVTGLAAAVVAASLWLPESSPTGPSPARAAALRITSADRYLEIRIQDPAADPQRYREELAAHGLDIELSLAAAEPDRVGRVVFQEDDVRGIEPVEDPGNCTANGNCAVGVRVPVSYRGHARIVFGRTPLPGESVEGDEPVLTPTEKASLHALVGRRVSEARRLLSARGQTASYRVGPKSLEAPASEVPGTWIIFDTAPLPGNVVVIWASPDGREPDYDDDVPVEPKPTR</sequence>
<dbReference type="AlphaFoldDB" id="A0A919S7V8"/>
<feature type="region of interest" description="Disordered" evidence="1">
    <location>
        <begin position="267"/>
        <end position="286"/>
    </location>
</feature>
<dbReference type="Proteomes" id="UP000681340">
    <property type="component" value="Unassembled WGS sequence"/>
</dbReference>
<protein>
    <recommendedName>
        <fullName evidence="4">PASTA domain-containing protein</fullName>
    </recommendedName>
</protein>
<evidence type="ECO:0000313" key="3">
    <source>
        <dbReference type="Proteomes" id="UP000681340"/>
    </source>
</evidence>
<evidence type="ECO:0008006" key="4">
    <source>
        <dbReference type="Google" id="ProtNLM"/>
    </source>
</evidence>
<organism evidence="2 3">
    <name type="scientific">Actinoplanes auranticolor</name>
    <dbReference type="NCBI Taxonomy" id="47988"/>
    <lineage>
        <taxon>Bacteria</taxon>
        <taxon>Bacillati</taxon>
        <taxon>Actinomycetota</taxon>
        <taxon>Actinomycetes</taxon>
        <taxon>Micromonosporales</taxon>
        <taxon>Micromonosporaceae</taxon>
        <taxon>Actinoplanes</taxon>
    </lineage>
</organism>
<accession>A0A919S7V8</accession>